<proteinExistence type="predicted"/>
<dbReference type="AlphaFoldDB" id="A0A2J6PLB2"/>
<gene>
    <name evidence="1" type="ORF">NA56DRAFT_710510</name>
</gene>
<evidence type="ECO:0000313" key="1">
    <source>
        <dbReference type="EMBL" id="PMD14825.1"/>
    </source>
</evidence>
<organism evidence="1 2">
    <name type="scientific">Hyaloscypha hepaticicola</name>
    <dbReference type="NCBI Taxonomy" id="2082293"/>
    <lineage>
        <taxon>Eukaryota</taxon>
        <taxon>Fungi</taxon>
        <taxon>Dikarya</taxon>
        <taxon>Ascomycota</taxon>
        <taxon>Pezizomycotina</taxon>
        <taxon>Leotiomycetes</taxon>
        <taxon>Helotiales</taxon>
        <taxon>Hyaloscyphaceae</taxon>
        <taxon>Hyaloscypha</taxon>
    </lineage>
</organism>
<name>A0A2J6PLB2_9HELO</name>
<sequence>MTPSDSLTQVIEEYDRVLNVRWEEHGGTQTNASKVIHLGIHIVTSPKSQRPFVSGVQAGLLAKRVQSYANSRCRSVPTPAVCMTQIISSRISVYLANRAWILKREQEMHGIEDTHPYHHSVTAIVADVFSFYNCFGTTELKEILEARKRQTIRSSLKIKTGNGGQDDLGSPNWAS</sequence>
<reference evidence="1 2" key="1">
    <citation type="submission" date="2016-05" db="EMBL/GenBank/DDBJ databases">
        <title>A degradative enzymes factory behind the ericoid mycorrhizal symbiosis.</title>
        <authorList>
            <consortium name="DOE Joint Genome Institute"/>
            <person name="Martino E."/>
            <person name="Morin E."/>
            <person name="Grelet G."/>
            <person name="Kuo A."/>
            <person name="Kohler A."/>
            <person name="Daghino S."/>
            <person name="Barry K."/>
            <person name="Choi C."/>
            <person name="Cichocki N."/>
            <person name="Clum A."/>
            <person name="Copeland A."/>
            <person name="Hainaut M."/>
            <person name="Haridas S."/>
            <person name="Labutti K."/>
            <person name="Lindquist E."/>
            <person name="Lipzen A."/>
            <person name="Khouja H.-R."/>
            <person name="Murat C."/>
            <person name="Ohm R."/>
            <person name="Olson A."/>
            <person name="Spatafora J."/>
            <person name="Veneault-Fourrey C."/>
            <person name="Henrissat B."/>
            <person name="Grigoriev I."/>
            <person name="Martin F."/>
            <person name="Perotto S."/>
        </authorList>
    </citation>
    <scope>NUCLEOTIDE SEQUENCE [LARGE SCALE GENOMIC DNA]</scope>
    <source>
        <strain evidence="1 2">UAMH 7357</strain>
    </source>
</reference>
<dbReference type="Proteomes" id="UP000235672">
    <property type="component" value="Unassembled WGS sequence"/>
</dbReference>
<accession>A0A2J6PLB2</accession>
<evidence type="ECO:0000313" key="2">
    <source>
        <dbReference type="Proteomes" id="UP000235672"/>
    </source>
</evidence>
<dbReference type="EMBL" id="KZ613518">
    <property type="protein sequence ID" value="PMD14825.1"/>
    <property type="molecule type" value="Genomic_DNA"/>
</dbReference>
<protein>
    <submittedName>
        <fullName evidence="1">Uncharacterized protein</fullName>
    </submittedName>
</protein>
<keyword evidence="2" id="KW-1185">Reference proteome</keyword>